<dbReference type="EMBL" id="LWBP01000123">
    <property type="protein sequence ID" value="OQP62259.1"/>
    <property type="molecule type" value="Genomic_DNA"/>
</dbReference>
<dbReference type="STRING" id="550983.A4R26_18480"/>
<evidence type="ECO:0000313" key="2">
    <source>
        <dbReference type="EMBL" id="OQP62259.1"/>
    </source>
</evidence>
<feature type="domain" description="Protein FecR C-terminal" evidence="1">
    <location>
        <begin position="2"/>
        <end position="56"/>
    </location>
</feature>
<dbReference type="Proteomes" id="UP000192276">
    <property type="component" value="Unassembled WGS sequence"/>
</dbReference>
<evidence type="ECO:0000259" key="1">
    <source>
        <dbReference type="Pfam" id="PF16344"/>
    </source>
</evidence>
<evidence type="ECO:0000313" key="3">
    <source>
        <dbReference type="Proteomes" id="UP000192276"/>
    </source>
</evidence>
<proteinExistence type="predicted"/>
<accession>A0A1V9FV63</accession>
<comment type="caution">
    <text evidence="2">The sequence shown here is derived from an EMBL/GenBank/DDBJ whole genome shotgun (WGS) entry which is preliminary data.</text>
</comment>
<dbReference type="Gene3D" id="3.55.50.30">
    <property type="match status" value="1"/>
</dbReference>
<gene>
    <name evidence="2" type="ORF">A4R26_18480</name>
</gene>
<dbReference type="InterPro" id="IPR032508">
    <property type="entry name" value="FecR_C"/>
</dbReference>
<protein>
    <recommendedName>
        <fullName evidence="1">Protein FecR C-terminal domain-containing protein</fullName>
    </recommendedName>
</protein>
<dbReference type="Pfam" id="PF16344">
    <property type="entry name" value="FecR_C"/>
    <property type="match status" value="1"/>
</dbReference>
<reference evidence="3" key="1">
    <citation type="submission" date="2016-04" db="EMBL/GenBank/DDBJ databases">
        <authorList>
            <person name="Chen L."/>
            <person name="Zhuang W."/>
            <person name="Wang G."/>
        </authorList>
    </citation>
    <scope>NUCLEOTIDE SEQUENCE [LARGE SCALE GENOMIC DNA]</scope>
    <source>
        <strain evidence="3">208</strain>
    </source>
</reference>
<name>A0A1V9FV63_9BACT</name>
<dbReference type="AlphaFoldDB" id="A0A1V9FV63"/>
<keyword evidence="3" id="KW-1185">Reference proteome</keyword>
<organism evidence="2 3">
    <name type="scientific">Niastella populi</name>
    <dbReference type="NCBI Taxonomy" id="550983"/>
    <lineage>
        <taxon>Bacteria</taxon>
        <taxon>Pseudomonadati</taxon>
        <taxon>Bacteroidota</taxon>
        <taxon>Chitinophagia</taxon>
        <taxon>Chitinophagales</taxon>
        <taxon>Chitinophagaceae</taxon>
        <taxon>Niastella</taxon>
    </lineage>
</organism>
<sequence length="92" mass="11303">MFVFRDLDIKNVMHQIARWYNINIVYEDLVLDRFTATVPRTISLENLLNVLELSSKNIRRNCYNHRNQQKRCNKFKWVLYFIRHSNKFHSTN</sequence>